<dbReference type="Proteomes" id="UP000199421">
    <property type="component" value="Unassembled WGS sequence"/>
</dbReference>
<keyword evidence="6" id="KW-1185">Reference proteome</keyword>
<feature type="domain" description="Carbohydrate kinase PfkB" evidence="4">
    <location>
        <begin position="8"/>
        <end position="213"/>
    </location>
</feature>
<name>A0A1H7T754_OLID1</name>
<comment type="similarity">
    <text evidence="1">Belongs to the carbohydrate kinase PfkB family.</text>
</comment>
<gene>
    <name evidence="5" type="ORF">SAMN05661044_03369</name>
</gene>
<evidence type="ECO:0000256" key="1">
    <source>
        <dbReference type="ARBA" id="ARBA00010688"/>
    </source>
</evidence>
<organism evidence="5 6">
    <name type="scientific">Olivibacter domesticus</name>
    <name type="common">Pseudosphingobacterium domesticum</name>
    <dbReference type="NCBI Taxonomy" id="407022"/>
    <lineage>
        <taxon>Bacteria</taxon>
        <taxon>Pseudomonadati</taxon>
        <taxon>Bacteroidota</taxon>
        <taxon>Sphingobacteriia</taxon>
        <taxon>Sphingobacteriales</taxon>
        <taxon>Sphingobacteriaceae</taxon>
        <taxon>Olivibacter</taxon>
    </lineage>
</organism>
<keyword evidence="3 5" id="KW-0418">Kinase</keyword>
<dbReference type="InterPro" id="IPR029056">
    <property type="entry name" value="Ribokinase-like"/>
</dbReference>
<dbReference type="RefSeq" id="WP_093326529.1">
    <property type="nucleotide sequence ID" value="NZ_FOAF01000004.1"/>
</dbReference>
<sequence>MTEKSNSSIAVFGELLLRVSTQTGNFINSSEGISIYAGGSEANVSSALAGMHNQVSYISCIPDNQLAKQALESLQQRGVKTDQCLITGDRLGVYFLLSANGLSKGEVVYDRKYSSFSLLKPGDIDWETLLEGHTWFHWTALTPALNEHMPEICREALIVAKRKGLTISVDLNYRNKLWNYGKLPIDIMPELVGYCDVVMGNIWAANTMLGIPVDPTFHRGTPKEVYLNAANDSAAALLQEYPNCEHVAYTFRFMDSPSHNLFYGTYHTRSTNLSSEVYETNEVVDRIGSGDSFMAGLIYALTNNKNQQEIINIATSAGFKKLFVKGDLGDGSY</sequence>
<dbReference type="SUPFAM" id="SSF53613">
    <property type="entry name" value="Ribokinase-like"/>
    <property type="match status" value="1"/>
</dbReference>
<evidence type="ECO:0000313" key="6">
    <source>
        <dbReference type="Proteomes" id="UP000199421"/>
    </source>
</evidence>
<keyword evidence="2" id="KW-0808">Transferase</keyword>
<evidence type="ECO:0000313" key="5">
    <source>
        <dbReference type="EMBL" id="SEL79627.1"/>
    </source>
</evidence>
<dbReference type="EMBL" id="FOAF01000004">
    <property type="protein sequence ID" value="SEL79627.1"/>
    <property type="molecule type" value="Genomic_DNA"/>
</dbReference>
<feature type="domain" description="Carbohydrate kinase PfkB" evidence="4">
    <location>
        <begin position="280"/>
        <end position="318"/>
    </location>
</feature>
<dbReference type="Gene3D" id="3.40.1190.20">
    <property type="match status" value="1"/>
</dbReference>
<dbReference type="Pfam" id="PF00294">
    <property type="entry name" value="PfkB"/>
    <property type="match status" value="2"/>
</dbReference>
<dbReference type="GO" id="GO:0016301">
    <property type="term" value="F:kinase activity"/>
    <property type="evidence" value="ECO:0007669"/>
    <property type="project" value="UniProtKB-KW"/>
</dbReference>
<dbReference type="InterPro" id="IPR011611">
    <property type="entry name" value="PfkB_dom"/>
</dbReference>
<dbReference type="PANTHER" id="PTHR43320:SF2">
    <property type="entry name" value="2-DEHYDRO-3-DEOXYGLUCONOKINASE_2-DEHYDRO-3-DEOXYGALACTONOKINASE"/>
    <property type="match status" value="1"/>
</dbReference>
<proteinExistence type="inferred from homology"/>
<dbReference type="AlphaFoldDB" id="A0A1H7T754"/>
<protein>
    <submittedName>
        <fullName evidence="5">2-dehydro-3-deoxygluconokinase</fullName>
    </submittedName>
</protein>
<reference evidence="6" key="1">
    <citation type="submission" date="2016-10" db="EMBL/GenBank/DDBJ databases">
        <authorList>
            <person name="Varghese N."/>
            <person name="Submissions S."/>
        </authorList>
    </citation>
    <scope>NUCLEOTIDE SEQUENCE [LARGE SCALE GENOMIC DNA]</scope>
    <source>
        <strain evidence="6">DSM 18733</strain>
    </source>
</reference>
<evidence type="ECO:0000256" key="3">
    <source>
        <dbReference type="ARBA" id="ARBA00022777"/>
    </source>
</evidence>
<dbReference type="OrthoDB" id="9813569at2"/>
<dbReference type="CDD" id="cd01166">
    <property type="entry name" value="KdgK"/>
    <property type="match status" value="1"/>
</dbReference>
<evidence type="ECO:0000256" key="2">
    <source>
        <dbReference type="ARBA" id="ARBA00022679"/>
    </source>
</evidence>
<dbReference type="InterPro" id="IPR052700">
    <property type="entry name" value="Carb_kinase_PfkB-like"/>
</dbReference>
<dbReference type="PANTHER" id="PTHR43320">
    <property type="entry name" value="SUGAR KINASE"/>
    <property type="match status" value="1"/>
</dbReference>
<evidence type="ECO:0000259" key="4">
    <source>
        <dbReference type="Pfam" id="PF00294"/>
    </source>
</evidence>
<dbReference type="STRING" id="407022.SAMN05661044_03369"/>
<accession>A0A1H7T754</accession>